<dbReference type="eggNOG" id="KOG3399">
    <property type="taxonomic scope" value="Eukaryota"/>
</dbReference>
<accession>W3WLE3</accession>
<feature type="compositionally biased region" description="Polar residues" evidence="4">
    <location>
        <begin position="32"/>
        <end position="46"/>
    </location>
</feature>
<dbReference type="InterPro" id="IPR034751">
    <property type="entry name" value="Yippee"/>
</dbReference>
<dbReference type="PANTHER" id="PTHR13848">
    <property type="entry name" value="PROTEIN YIPPEE-LIKE CG15309-RELATED"/>
    <property type="match status" value="1"/>
</dbReference>
<name>W3WLE3_PESFW</name>
<evidence type="ECO:0000259" key="5">
    <source>
        <dbReference type="PROSITE" id="PS51792"/>
    </source>
</evidence>
<proteinExistence type="inferred from homology"/>
<keyword evidence="7" id="KW-1185">Reference proteome</keyword>
<dbReference type="AlphaFoldDB" id="W3WLE3"/>
<organism evidence="6 7">
    <name type="scientific">Pestalotiopsis fici (strain W106-1 / CGMCC3.15140)</name>
    <dbReference type="NCBI Taxonomy" id="1229662"/>
    <lineage>
        <taxon>Eukaryota</taxon>
        <taxon>Fungi</taxon>
        <taxon>Dikarya</taxon>
        <taxon>Ascomycota</taxon>
        <taxon>Pezizomycotina</taxon>
        <taxon>Sordariomycetes</taxon>
        <taxon>Xylariomycetidae</taxon>
        <taxon>Amphisphaeriales</taxon>
        <taxon>Sporocadaceae</taxon>
        <taxon>Pestalotiopsis</taxon>
    </lineage>
</organism>
<dbReference type="Pfam" id="PF03226">
    <property type="entry name" value="Yippee-Mis18"/>
    <property type="match status" value="1"/>
</dbReference>
<gene>
    <name evidence="6" type="ORF">PFICI_13853</name>
</gene>
<sequence length="207" mass="22784">MSTSDKLVSLRQSGPRTPSLQAGFIGSERRSPLNQNGLATATSQPAASLKRTISEDLSSENESRRKKLVCLAQRLHVEVGQSPVTTPKSKYAPLSATVQTSQTPGSKSDLRKFGCKSCKTFLALYESIISRNFRGQHGKAYLFSNVENVDFGMPQEKSMTTGMHTLRDARCLGCGEVMGWKYDKAKEKSERYKEGKIVLEAELLCAV</sequence>
<evidence type="ECO:0000256" key="1">
    <source>
        <dbReference type="ARBA" id="ARBA00005613"/>
    </source>
</evidence>
<dbReference type="GO" id="GO:0046872">
    <property type="term" value="F:metal ion binding"/>
    <property type="evidence" value="ECO:0007669"/>
    <property type="project" value="UniProtKB-KW"/>
</dbReference>
<protein>
    <recommendedName>
        <fullName evidence="5">Yippee domain-containing protein</fullName>
    </recommendedName>
</protein>
<keyword evidence="3" id="KW-0862">Zinc</keyword>
<dbReference type="InterPro" id="IPR039058">
    <property type="entry name" value="Yippee_fam"/>
</dbReference>
<feature type="region of interest" description="Disordered" evidence="4">
    <location>
        <begin position="1"/>
        <end position="60"/>
    </location>
</feature>
<evidence type="ECO:0000313" key="7">
    <source>
        <dbReference type="Proteomes" id="UP000030651"/>
    </source>
</evidence>
<evidence type="ECO:0000256" key="3">
    <source>
        <dbReference type="ARBA" id="ARBA00022833"/>
    </source>
</evidence>
<evidence type="ECO:0000313" key="6">
    <source>
        <dbReference type="EMBL" id="ETS73987.1"/>
    </source>
</evidence>
<evidence type="ECO:0000256" key="4">
    <source>
        <dbReference type="SAM" id="MobiDB-lite"/>
    </source>
</evidence>
<feature type="compositionally biased region" description="Polar residues" evidence="4">
    <location>
        <begin position="1"/>
        <end position="20"/>
    </location>
</feature>
<keyword evidence="2" id="KW-0479">Metal-binding</keyword>
<dbReference type="GeneID" id="19278866"/>
<feature type="domain" description="Yippee" evidence="5">
    <location>
        <begin position="111"/>
        <end position="207"/>
    </location>
</feature>
<dbReference type="Proteomes" id="UP000030651">
    <property type="component" value="Unassembled WGS sequence"/>
</dbReference>
<dbReference type="FunCoup" id="W3WLE3">
    <property type="interactions" value="395"/>
</dbReference>
<dbReference type="HOGENOM" id="CLU_1326791_0_0_1"/>
<dbReference type="STRING" id="1229662.W3WLE3"/>
<dbReference type="OrthoDB" id="6407410at2759"/>
<dbReference type="InterPro" id="IPR004910">
    <property type="entry name" value="Yippee/Mis18/Cereblon"/>
</dbReference>
<dbReference type="PROSITE" id="PS51792">
    <property type="entry name" value="YIPPEE"/>
    <property type="match status" value="1"/>
</dbReference>
<dbReference type="KEGG" id="pfy:PFICI_13853"/>
<evidence type="ECO:0000256" key="2">
    <source>
        <dbReference type="ARBA" id="ARBA00022723"/>
    </source>
</evidence>
<dbReference type="RefSeq" id="XP_007840625.1">
    <property type="nucleotide sequence ID" value="XM_007842434.1"/>
</dbReference>
<comment type="similarity">
    <text evidence="1">Belongs to the yippee family.</text>
</comment>
<dbReference type="EMBL" id="KI912120">
    <property type="protein sequence ID" value="ETS73987.1"/>
    <property type="molecule type" value="Genomic_DNA"/>
</dbReference>
<reference evidence="7" key="1">
    <citation type="journal article" date="2015" name="BMC Genomics">
        <title>Genomic and transcriptomic analysis of the endophytic fungus Pestalotiopsis fici reveals its lifestyle and high potential for synthesis of natural products.</title>
        <authorList>
            <person name="Wang X."/>
            <person name="Zhang X."/>
            <person name="Liu L."/>
            <person name="Xiang M."/>
            <person name="Wang W."/>
            <person name="Sun X."/>
            <person name="Che Y."/>
            <person name="Guo L."/>
            <person name="Liu G."/>
            <person name="Guo L."/>
            <person name="Wang C."/>
            <person name="Yin W.B."/>
            <person name="Stadler M."/>
            <person name="Zhang X."/>
            <person name="Liu X."/>
        </authorList>
    </citation>
    <scope>NUCLEOTIDE SEQUENCE [LARGE SCALE GENOMIC DNA]</scope>
    <source>
        <strain evidence="7">W106-1 / CGMCC3.15140</strain>
    </source>
</reference>
<dbReference type="InParanoid" id="W3WLE3"/>